<feature type="transmembrane region" description="Helical" evidence="2">
    <location>
        <begin position="33"/>
        <end position="54"/>
    </location>
</feature>
<comment type="caution">
    <text evidence="3">The sequence shown here is derived from an EMBL/GenBank/DDBJ whole genome shotgun (WGS) entry which is preliminary data.</text>
</comment>
<evidence type="ECO:0000313" key="4">
    <source>
        <dbReference type="Proteomes" id="UP000230202"/>
    </source>
</evidence>
<feature type="compositionally biased region" description="Polar residues" evidence="1">
    <location>
        <begin position="13"/>
        <end position="25"/>
    </location>
</feature>
<dbReference type="AlphaFoldDB" id="A0A2N9X7Q9"/>
<accession>A0A2N9X7Q9</accession>
<keyword evidence="4" id="KW-1185">Reference proteome</keyword>
<keyword evidence="2" id="KW-1133">Transmembrane helix</keyword>
<reference evidence="3" key="1">
    <citation type="journal article" date="2017" name="MBio">
        <title>Type VI secretion-mediated competition in the bee gut microbiome.</title>
        <authorList>
            <person name="Steele M.I."/>
            <person name="Kwong W.K."/>
            <person name="Powell J.E."/>
            <person name="Whiteley M."/>
            <person name="Moran N.A."/>
        </authorList>
    </citation>
    <scope>NUCLEOTIDE SEQUENCE [LARGE SCALE GENOMIC DNA]</scope>
    <source>
        <strain evidence="3">WkB273</strain>
    </source>
</reference>
<dbReference type="Proteomes" id="UP000230202">
    <property type="component" value="Unassembled WGS sequence"/>
</dbReference>
<organism evidence="3 4">
    <name type="scientific">Snodgrassella alvi</name>
    <dbReference type="NCBI Taxonomy" id="1196083"/>
    <lineage>
        <taxon>Bacteria</taxon>
        <taxon>Pseudomonadati</taxon>
        <taxon>Pseudomonadota</taxon>
        <taxon>Betaproteobacteria</taxon>
        <taxon>Neisseriales</taxon>
        <taxon>Neisseriaceae</taxon>
        <taxon>Snodgrassella</taxon>
    </lineage>
</organism>
<keyword evidence="2" id="KW-0812">Transmembrane</keyword>
<dbReference type="RefSeq" id="WP_100140694.1">
    <property type="nucleotide sequence ID" value="NZ_MEIL01000023.1"/>
</dbReference>
<gene>
    <name evidence="3" type="ORF">BHC54_03940</name>
</gene>
<evidence type="ECO:0000256" key="1">
    <source>
        <dbReference type="SAM" id="MobiDB-lite"/>
    </source>
</evidence>
<feature type="region of interest" description="Disordered" evidence="1">
    <location>
        <begin position="1"/>
        <end position="26"/>
    </location>
</feature>
<evidence type="ECO:0000256" key="2">
    <source>
        <dbReference type="SAM" id="Phobius"/>
    </source>
</evidence>
<evidence type="ECO:0000313" key="3">
    <source>
        <dbReference type="EMBL" id="PIT39918.1"/>
    </source>
</evidence>
<name>A0A2N9X7Q9_9NEIS</name>
<sequence length="153" mass="16470">MSNKTRQIKRQAEQQSAKKNTTATADEQKRGSAVLVGIVGACLLAGGLYIGGWFNLVTPAQIQRCETEVKQTYPQLADQQALLPKCNNRHMIEGMSSPASQKLSAKQVLDSLDVGKTVDLVSMFIGGALIGAAIAAFAASYRIFQRKRGKSVD</sequence>
<proteinExistence type="predicted"/>
<protein>
    <submittedName>
        <fullName evidence="3">Uncharacterized protein</fullName>
    </submittedName>
</protein>
<dbReference type="EMBL" id="MEIL01000023">
    <property type="protein sequence ID" value="PIT39918.1"/>
    <property type="molecule type" value="Genomic_DNA"/>
</dbReference>
<dbReference type="OrthoDB" id="8613064at2"/>
<keyword evidence="2" id="KW-0472">Membrane</keyword>
<feature type="transmembrane region" description="Helical" evidence="2">
    <location>
        <begin position="120"/>
        <end position="141"/>
    </location>
</feature>